<evidence type="ECO:0000256" key="1">
    <source>
        <dbReference type="SAM" id="MobiDB-lite"/>
    </source>
</evidence>
<dbReference type="EMBL" id="CM003102">
    <property type="protein sequence ID" value="KUI69367.1"/>
    <property type="molecule type" value="Genomic_DNA"/>
</dbReference>
<keyword evidence="3" id="KW-1185">Reference proteome</keyword>
<sequence>MVCRGGAARAEMDTMLTMRPPSTVAIVCCSGKGKEGDRPWVWVWIRKDALHEEEDGPGVEVDQAVPVVEGLLGQGLVDGQAGVVDQDVDGGPVPPHGGVYQLPRAVLRRQVRLDGDGGLSGGQGGGDAVCLVGQLGVGVVDDDAGASGRELLGDGGAYPRVGACHYGDLACEGLVWHGFRLGQSPFRDGVTDEPIVKPDAPSSWNRRPDVGVGVDLPVTQHTSQTPRIPGPPTASTASPNNRHSLRVRIDSLPQAPESADQRDRVGLVDGPRHCHELDEPLGVAGGLGSRPAEDQGDVVDKRGLGELAEGVLVVGDVDHSEEHTEVVPTLEVADARVDVFWVESVVFQTVEL</sequence>
<accession>A0A194VZD0</accession>
<feature type="region of interest" description="Disordered" evidence="1">
    <location>
        <begin position="190"/>
        <end position="209"/>
    </location>
</feature>
<reference evidence="2" key="1">
    <citation type="submission" date="2014-12" db="EMBL/GenBank/DDBJ databases">
        <title>Genome Sequence of Valsa Canker Pathogens Uncovers a Specific Adaption of Colonization on Woody Bark.</title>
        <authorList>
            <person name="Yin Z."/>
            <person name="Liu H."/>
            <person name="Gao X."/>
            <person name="Li Z."/>
            <person name="Song N."/>
            <person name="Ke X."/>
            <person name="Dai Q."/>
            <person name="Wu Y."/>
            <person name="Sun Y."/>
            <person name="Xu J.-R."/>
            <person name="Kang Z.K."/>
            <person name="Wang L."/>
            <person name="Huang L."/>
        </authorList>
    </citation>
    <scope>NUCLEOTIDE SEQUENCE [LARGE SCALE GENOMIC DNA]</scope>
    <source>
        <strain evidence="2">03-8</strain>
    </source>
</reference>
<feature type="compositionally biased region" description="Polar residues" evidence="1">
    <location>
        <begin position="233"/>
        <end position="242"/>
    </location>
</feature>
<name>A0A194VZD0_CYTMA</name>
<dbReference type="Proteomes" id="UP000078559">
    <property type="component" value="Chromosome 5"/>
</dbReference>
<evidence type="ECO:0000313" key="2">
    <source>
        <dbReference type="EMBL" id="KUI69367.1"/>
    </source>
</evidence>
<protein>
    <submittedName>
        <fullName evidence="2">Uncharacterized protein</fullName>
    </submittedName>
</protein>
<evidence type="ECO:0000313" key="3">
    <source>
        <dbReference type="Proteomes" id="UP000078559"/>
    </source>
</evidence>
<gene>
    <name evidence="2" type="ORF">VM1G_11647</name>
</gene>
<organism evidence="2 3">
    <name type="scientific">Cytospora mali</name>
    <name type="common">Apple Valsa canker fungus</name>
    <name type="synonym">Valsa mali</name>
    <dbReference type="NCBI Taxonomy" id="578113"/>
    <lineage>
        <taxon>Eukaryota</taxon>
        <taxon>Fungi</taxon>
        <taxon>Dikarya</taxon>
        <taxon>Ascomycota</taxon>
        <taxon>Pezizomycotina</taxon>
        <taxon>Sordariomycetes</taxon>
        <taxon>Sordariomycetidae</taxon>
        <taxon>Diaporthales</taxon>
        <taxon>Cytosporaceae</taxon>
        <taxon>Cytospora</taxon>
    </lineage>
</organism>
<feature type="region of interest" description="Disordered" evidence="1">
    <location>
        <begin position="220"/>
        <end position="242"/>
    </location>
</feature>
<dbReference type="AlphaFoldDB" id="A0A194VZD0"/>
<proteinExistence type="predicted"/>